<feature type="transmembrane region" description="Helical" evidence="1">
    <location>
        <begin position="55"/>
        <end position="76"/>
    </location>
</feature>
<evidence type="ECO:0000256" key="1">
    <source>
        <dbReference type="SAM" id="Phobius"/>
    </source>
</evidence>
<dbReference type="AlphaFoldDB" id="A0A1E3W040"/>
<evidence type="ECO:0000313" key="3">
    <source>
        <dbReference type="Proteomes" id="UP000094501"/>
    </source>
</evidence>
<proteinExistence type="predicted"/>
<gene>
    <name evidence="2" type="ORF">AUC68_03855</name>
</gene>
<feature type="transmembrane region" description="Helical" evidence="1">
    <location>
        <begin position="83"/>
        <end position="101"/>
    </location>
</feature>
<keyword evidence="1" id="KW-0812">Transmembrane</keyword>
<dbReference type="EMBL" id="LPWG01000011">
    <property type="protein sequence ID" value="ODR99168.1"/>
    <property type="molecule type" value="Genomic_DNA"/>
</dbReference>
<keyword evidence="1" id="KW-1133">Transmembrane helix</keyword>
<dbReference type="OrthoDB" id="1188911at2"/>
<dbReference type="STRING" id="1774968.AUC68_03855"/>
<sequence>MPDVAATPKNNKLMRLFLLGAALLIVPIALNYGLVPSTTLPMFLTIPDLSTDQTHIYRGVMCLYLGVGLFWAVSAFKPEWQRVAVITAIGFAWSIAAGASSA</sequence>
<keyword evidence="3" id="KW-1185">Reference proteome</keyword>
<organism evidence="2 3">
    <name type="scientific">Methyloceanibacter methanicus</name>
    <dbReference type="NCBI Taxonomy" id="1774968"/>
    <lineage>
        <taxon>Bacteria</taxon>
        <taxon>Pseudomonadati</taxon>
        <taxon>Pseudomonadota</taxon>
        <taxon>Alphaproteobacteria</taxon>
        <taxon>Hyphomicrobiales</taxon>
        <taxon>Hyphomicrobiaceae</taxon>
        <taxon>Methyloceanibacter</taxon>
    </lineage>
</organism>
<reference evidence="2 3" key="1">
    <citation type="journal article" date="2016" name="Environ. Microbiol.">
        <title>New Methyloceanibacter diversity from North Sea sediments includes methanotroph containing solely the soluble methane monooxygenase.</title>
        <authorList>
            <person name="Vekeman B."/>
            <person name="Kerckhof F.M."/>
            <person name="Cremers G."/>
            <person name="de Vos P."/>
            <person name="Vandamme P."/>
            <person name="Boon N."/>
            <person name="Op den Camp H.J."/>
            <person name="Heylen K."/>
        </authorList>
    </citation>
    <scope>NUCLEOTIDE SEQUENCE [LARGE SCALE GENOMIC DNA]</scope>
    <source>
        <strain evidence="2 3">R-67174</strain>
    </source>
</reference>
<dbReference type="Pfam" id="PF14248">
    <property type="entry name" value="DUF4345"/>
    <property type="match status" value="1"/>
</dbReference>
<protein>
    <submittedName>
        <fullName evidence="2">Uncharacterized protein</fullName>
    </submittedName>
</protein>
<dbReference type="RefSeq" id="WP_083240533.1">
    <property type="nucleotide sequence ID" value="NZ_LPWG01000011.1"/>
</dbReference>
<accession>A0A1E3W040</accession>
<comment type="caution">
    <text evidence="2">The sequence shown here is derived from an EMBL/GenBank/DDBJ whole genome shotgun (WGS) entry which is preliminary data.</text>
</comment>
<name>A0A1E3W040_9HYPH</name>
<dbReference type="InterPro" id="IPR025597">
    <property type="entry name" value="DUF4345"/>
</dbReference>
<feature type="transmembrane region" description="Helical" evidence="1">
    <location>
        <begin position="16"/>
        <end position="35"/>
    </location>
</feature>
<dbReference type="Proteomes" id="UP000094501">
    <property type="component" value="Unassembled WGS sequence"/>
</dbReference>
<keyword evidence="1" id="KW-0472">Membrane</keyword>
<evidence type="ECO:0000313" key="2">
    <source>
        <dbReference type="EMBL" id="ODR99168.1"/>
    </source>
</evidence>